<gene>
    <name evidence="2" type="ORF">JMJ58_04325</name>
</gene>
<keyword evidence="3" id="KW-1185">Reference proteome</keyword>
<dbReference type="EMBL" id="CP069188">
    <property type="protein sequence ID" value="QRV16130.1"/>
    <property type="molecule type" value="Genomic_DNA"/>
</dbReference>
<dbReference type="OrthoDB" id="200338at2157"/>
<keyword evidence="1" id="KW-0812">Transmembrane</keyword>
<dbReference type="GeneID" id="62874323"/>
<dbReference type="KEGG" id="hsal:JMJ58_04325"/>
<accession>A0A8T8E3R7</accession>
<proteinExistence type="predicted"/>
<sequence length="174" mass="18425">MQPIVHLAVGYLCYAGYVRWSEGTPPGEQATVVAAVGAALPDLLDKPPWLLGLTVGRTIGHSLLFAVPLVLAGWLLARSSGRPSLGIAFAIGVASHLATDVPWHVIAGDYDELGFLLWPITPMPPYSGTKPLATVGGVEVTTLWLEAVILVAGAALWWVDGRPGLEPSRWRSDG</sequence>
<feature type="transmembrane region" description="Helical" evidence="1">
    <location>
        <begin position="141"/>
        <end position="159"/>
    </location>
</feature>
<dbReference type="InterPro" id="IPR007404">
    <property type="entry name" value="YdjM-like"/>
</dbReference>
<name>A0A8T8E3R7_9EURY</name>
<dbReference type="Pfam" id="PF04307">
    <property type="entry name" value="YdjM"/>
    <property type="match status" value="1"/>
</dbReference>
<dbReference type="AlphaFoldDB" id="A0A8T8E3R7"/>
<protein>
    <submittedName>
        <fullName evidence="2">Metal-dependent hydrolase</fullName>
    </submittedName>
</protein>
<keyword evidence="1" id="KW-0472">Membrane</keyword>
<evidence type="ECO:0000313" key="2">
    <source>
        <dbReference type="EMBL" id="QRV16130.1"/>
    </source>
</evidence>
<feature type="transmembrane region" description="Helical" evidence="1">
    <location>
        <begin position="59"/>
        <end position="77"/>
    </location>
</feature>
<evidence type="ECO:0000256" key="1">
    <source>
        <dbReference type="SAM" id="Phobius"/>
    </source>
</evidence>
<organism evidence="2 3">
    <name type="scientific">Haloterrigena salifodinae</name>
    <dbReference type="NCBI Taxonomy" id="2675099"/>
    <lineage>
        <taxon>Archaea</taxon>
        <taxon>Methanobacteriati</taxon>
        <taxon>Methanobacteriota</taxon>
        <taxon>Stenosarchaea group</taxon>
        <taxon>Halobacteria</taxon>
        <taxon>Halobacteriales</taxon>
        <taxon>Natrialbaceae</taxon>
        <taxon>Haloterrigena</taxon>
    </lineage>
</organism>
<keyword evidence="2" id="KW-0378">Hydrolase</keyword>
<feature type="transmembrane region" description="Helical" evidence="1">
    <location>
        <begin position="84"/>
        <end position="106"/>
    </location>
</feature>
<evidence type="ECO:0000313" key="3">
    <source>
        <dbReference type="Proteomes" id="UP000637819"/>
    </source>
</evidence>
<dbReference type="RefSeq" id="WP_204748488.1">
    <property type="nucleotide sequence ID" value="NZ_CP069188.1"/>
</dbReference>
<keyword evidence="1" id="KW-1133">Transmembrane helix</keyword>
<dbReference type="GO" id="GO:0016787">
    <property type="term" value="F:hydrolase activity"/>
    <property type="evidence" value="ECO:0007669"/>
    <property type="project" value="UniProtKB-KW"/>
</dbReference>
<reference evidence="2 3" key="1">
    <citation type="submission" date="2021-01" db="EMBL/GenBank/DDBJ databases">
        <title>Genome Sequence and Methylation Pattern of Haloterrigena salifodinae BOL5-1, An Extremely Halophilic Archaeon from a Bolivian Salt Mine.</title>
        <authorList>
            <person name="DasSarma P."/>
            <person name="Anton B.P."/>
            <person name="DasSarma S.L."/>
            <person name="von Ehrenheim H.A.L."/>
            <person name="Martinez F.L."/>
            <person name="Guzman D."/>
            <person name="Roberts R.J."/>
            <person name="DasSarma S."/>
        </authorList>
    </citation>
    <scope>NUCLEOTIDE SEQUENCE [LARGE SCALE GENOMIC DNA]</scope>
    <source>
        <strain evidence="2 3">BOL5-1</strain>
    </source>
</reference>
<dbReference type="Proteomes" id="UP000637819">
    <property type="component" value="Chromosome"/>
</dbReference>